<feature type="domain" description="GP-PDE" evidence="1">
    <location>
        <begin position="5"/>
        <end position="260"/>
    </location>
</feature>
<protein>
    <submittedName>
        <fullName evidence="2">Glycerophosphodiester phosphodiesterase</fullName>
        <ecNumber evidence="2">3.1.4.46</ecNumber>
    </submittedName>
</protein>
<dbReference type="AlphaFoldDB" id="A0A843YT66"/>
<proteinExistence type="predicted"/>
<gene>
    <name evidence="2" type="primary">ugpQ</name>
    <name evidence="2" type="ORF">GEV47_10910</name>
</gene>
<organism evidence="2 3">
    <name type="scientific">Glaciimonas soli</name>
    <dbReference type="NCBI Taxonomy" id="2590999"/>
    <lineage>
        <taxon>Bacteria</taxon>
        <taxon>Pseudomonadati</taxon>
        <taxon>Pseudomonadota</taxon>
        <taxon>Betaproteobacteria</taxon>
        <taxon>Burkholderiales</taxon>
        <taxon>Oxalobacteraceae</taxon>
        <taxon>Glaciimonas</taxon>
    </lineage>
</organism>
<sequence length="263" mass="29113">MWPYPKFVAHRGGGILAPENTLAGLRCGWSYGYHAVEFDVMLSSDGVPMLMHDPILGRTVRGVGKINEYTAAQLKAMDAGAWFGAEFVGEPICTYQQAMEFCRQHGIWMNVEIKPVEGFEIETGHVVAQETLAFFSAEIAAHIERPDATTFANLPLFSSFSIDALRAAQVAAAAIPRGYLVDDIADEGWSNLKPKLEELDAITLHTNHKHLSPAQVDAIKQAGYGLFCYTVNTLERGSEIQRWGVDGFCTDRIDLFKENNKIM</sequence>
<evidence type="ECO:0000259" key="1">
    <source>
        <dbReference type="PROSITE" id="PS51704"/>
    </source>
</evidence>
<keyword evidence="2" id="KW-0378">Hydrolase</keyword>
<dbReference type="Pfam" id="PF03009">
    <property type="entry name" value="GDPD"/>
    <property type="match status" value="1"/>
</dbReference>
<dbReference type="GO" id="GO:0008889">
    <property type="term" value="F:glycerophosphodiester phosphodiesterase activity"/>
    <property type="evidence" value="ECO:0007669"/>
    <property type="project" value="UniProtKB-EC"/>
</dbReference>
<accession>A0A843YT66</accession>
<dbReference type="OrthoDB" id="9795622at2"/>
<dbReference type="PANTHER" id="PTHR46211:SF1">
    <property type="entry name" value="GLYCEROPHOSPHODIESTER PHOSPHODIESTERASE, CYTOPLASMIC"/>
    <property type="match status" value="1"/>
</dbReference>
<keyword evidence="3" id="KW-1185">Reference proteome</keyword>
<dbReference type="EC" id="3.1.4.46" evidence="2"/>
<dbReference type="PROSITE" id="PS51704">
    <property type="entry name" value="GP_PDE"/>
    <property type="match status" value="1"/>
</dbReference>
<reference evidence="2 3" key="1">
    <citation type="submission" date="2019-10" db="EMBL/GenBank/DDBJ databases">
        <title>Glaciimonas soli sp. nov., a psychrophilic bacterium isolated from the forest soil of a high elevation mountain in Taiwan.</title>
        <authorList>
            <person name="Wang L.-T."/>
            <person name="Shieh W.Y."/>
        </authorList>
    </citation>
    <scope>NUCLEOTIDE SEQUENCE [LARGE SCALE GENOMIC DNA]</scope>
    <source>
        <strain evidence="2 3">GS1</strain>
    </source>
</reference>
<comment type="caution">
    <text evidence="2">The sequence shown here is derived from an EMBL/GenBank/DDBJ whole genome shotgun (WGS) entry which is preliminary data.</text>
</comment>
<dbReference type="Gene3D" id="3.20.20.190">
    <property type="entry name" value="Phosphatidylinositol (PI) phosphodiesterase"/>
    <property type="match status" value="1"/>
</dbReference>
<dbReference type="InterPro" id="IPR030395">
    <property type="entry name" value="GP_PDE_dom"/>
</dbReference>
<dbReference type="RefSeq" id="WP_153234823.1">
    <property type="nucleotide sequence ID" value="NZ_WINI01000005.1"/>
</dbReference>
<dbReference type="PANTHER" id="PTHR46211">
    <property type="entry name" value="GLYCEROPHOSPHORYL DIESTER PHOSPHODIESTERASE"/>
    <property type="match status" value="1"/>
</dbReference>
<dbReference type="GO" id="GO:0006629">
    <property type="term" value="P:lipid metabolic process"/>
    <property type="evidence" value="ECO:0007669"/>
    <property type="project" value="InterPro"/>
</dbReference>
<name>A0A843YT66_9BURK</name>
<evidence type="ECO:0000313" key="2">
    <source>
        <dbReference type="EMBL" id="MQR01187.1"/>
    </source>
</evidence>
<dbReference type="EMBL" id="WINI01000005">
    <property type="protein sequence ID" value="MQR01187.1"/>
    <property type="molecule type" value="Genomic_DNA"/>
</dbReference>
<dbReference type="NCBIfam" id="NF006989">
    <property type="entry name" value="PRK09454.1"/>
    <property type="match status" value="1"/>
</dbReference>
<evidence type="ECO:0000313" key="3">
    <source>
        <dbReference type="Proteomes" id="UP000451565"/>
    </source>
</evidence>
<dbReference type="InterPro" id="IPR017946">
    <property type="entry name" value="PLC-like_Pdiesterase_TIM-brl"/>
</dbReference>
<dbReference type="SUPFAM" id="SSF51695">
    <property type="entry name" value="PLC-like phosphodiesterases"/>
    <property type="match status" value="1"/>
</dbReference>
<dbReference type="Proteomes" id="UP000451565">
    <property type="component" value="Unassembled WGS sequence"/>
</dbReference>